<reference evidence="3" key="1">
    <citation type="submission" date="2016-06" db="UniProtKB">
        <authorList>
            <consortium name="WormBaseParasite"/>
        </authorList>
    </citation>
    <scope>IDENTIFICATION</scope>
</reference>
<dbReference type="EMBL" id="UZAJ01000960">
    <property type="protein sequence ID" value="VDO31003.1"/>
    <property type="molecule type" value="Genomic_DNA"/>
</dbReference>
<evidence type="ECO:0000313" key="2">
    <source>
        <dbReference type="Proteomes" id="UP000267606"/>
    </source>
</evidence>
<organism evidence="3">
    <name type="scientific">Onchocerca flexuosa</name>
    <dbReference type="NCBI Taxonomy" id="387005"/>
    <lineage>
        <taxon>Eukaryota</taxon>
        <taxon>Metazoa</taxon>
        <taxon>Ecdysozoa</taxon>
        <taxon>Nematoda</taxon>
        <taxon>Chromadorea</taxon>
        <taxon>Rhabditida</taxon>
        <taxon>Spirurina</taxon>
        <taxon>Spiruromorpha</taxon>
        <taxon>Filarioidea</taxon>
        <taxon>Onchocercidae</taxon>
        <taxon>Onchocerca</taxon>
    </lineage>
</organism>
<gene>
    <name evidence="1" type="ORF">OFLC_LOCUS1852</name>
</gene>
<proteinExistence type="predicted"/>
<evidence type="ECO:0000313" key="3">
    <source>
        <dbReference type="WBParaSite" id="OFLC_0000185101-mRNA-1"/>
    </source>
</evidence>
<accession>A0A183H2Z2</accession>
<evidence type="ECO:0000313" key="1">
    <source>
        <dbReference type="EMBL" id="VDO31003.1"/>
    </source>
</evidence>
<sequence>MEGSRIQADTSDQWLNKAEIFPSSVLPTCSVLSMISEVCCWCWYRYCVVLVGDLCLYIELYKTLLHPKYPSRTVSLFCNAALSLDRSLQLQSLHSKPTCHASSSNPNFVLSSRQSTISSPCPPHDPKDERRAMLQTVCTHLNKPFIHLSTYPCKPFVIDQSVIVFLCLFQGHLLVITNYYYYHANDNSILPVHACMHACIYLSPYLSKTFCAFDLQFNH</sequence>
<name>A0A183H2Z2_9BILA</name>
<protein>
    <submittedName>
        <fullName evidence="3">Ovule protein</fullName>
    </submittedName>
</protein>
<reference evidence="1 2" key="2">
    <citation type="submission" date="2018-11" db="EMBL/GenBank/DDBJ databases">
        <authorList>
            <consortium name="Pathogen Informatics"/>
        </authorList>
    </citation>
    <scope>NUCLEOTIDE SEQUENCE [LARGE SCALE GENOMIC DNA]</scope>
</reference>
<dbReference type="Proteomes" id="UP000267606">
    <property type="component" value="Unassembled WGS sequence"/>
</dbReference>
<dbReference type="AlphaFoldDB" id="A0A183H2Z2"/>
<dbReference type="WBParaSite" id="OFLC_0000185101-mRNA-1">
    <property type="protein sequence ID" value="OFLC_0000185101-mRNA-1"/>
    <property type="gene ID" value="OFLC_0000185101"/>
</dbReference>
<keyword evidence="2" id="KW-1185">Reference proteome</keyword>